<keyword evidence="12" id="KW-1185">Reference proteome</keyword>
<keyword evidence="1" id="KW-1003">Cell membrane</keyword>
<name>A0A1G7S6F8_9EURY</name>
<evidence type="ECO:0000256" key="5">
    <source>
        <dbReference type="ARBA" id="ARBA00023136"/>
    </source>
</evidence>
<accession>A0A1G7S6F8</accession>
<keyword evidence="10" id="KW-0670">Pyruvate</keyword>
<dbReference type="GO" id="GO:0004609">
    <property type="term" value="F:phosphatidylserine decarboxylase activity"/>
    <property type="evidence" value="ECO:0007669"/>
    <property type="project" value="InterPro"/>
</dbReference>
<dbReference type="InterPro" id="IPR033175">
    <property type="entry name" value="PSD-A"/>
</dbReference>
<evidence type="ECO:0000256" key="1">
    <source>
        <dbReference type="ARBA" id="ARBA00022475"/>
    </source>
</evidence>
<keyword evidence="8" id="KW-0456">Lyase</keyword>
<sequence length="197" mass="21509">MCARFARGSWRYAAPPALLGLFLLPFSLAGAAVAFLSSGAALGFHRDPDRRLPADGLLAPADGTVSVVREEDGRLRVGVFMNLTDVHVNRAPLSGTVEAVTHSPGKHWPAFTKESDRNEKVHVEFEEYTVVLIAGAVARRIHPYVEPGETVERGQRIGHISFSSRVDVVMPDGVEREDLRVEKGETVTAGETRLVDR</sequence>
<evidence type="ECO:0000256" key="4">
    <source>
        <dbReference type="ARBA" id="ARBA00023098"/>
    </source>
</evidence>
<dbReference type="PANTHER" id="PTHR35809:SF1">
    <property type="entry name" value="ARCHAETIDYLSERINE DECARBOXYLASE PROENZYME-RELATED"/>
    <property type="match status" value="1"/>
</dbReference>
<evidence type="ECO:0000256" key="2">
    <source>
        <dbReference type="ARBA" id="ARBA00022516"/>
    </source>
</evidence>
<evidence type="ECO:0000256" key="8">
    <source>
        <dbReference type="ARBA" id="ARBA00023239"/>
    </source>
</evidence>
<keyword evidence="7" id="KW-0594">Phospholipid biosynthesis</keyword>
<keyword evidence="2" id="KW-0444">Lipid biosynthesis</keyword>
<evidence type="ECO:0000313" key="11">
    <source>
        <dbReference type="EMBL" id="SDG18059.1"/>
    </source>
</evidence>
<keyword evidence="6" id="KW-0865">Zymogen</keyword>
<keyword evidence="3" id="KW-0210">Decarboxylase</keyword>
<keyword evidence="4" id="KW-0443">Lipid metabolism</keyword>
<dbReference type="Pfam" id="PF02666">
    <property type="entry name" value="PS_Dcarbxylase"/>
    <property type="match status" value="1"/>
</dbReference>
<evidence type="ECO:0000256" key="7">
    <source>
        <dbReference type="ARBA" id="ARBA00023209"/>
    </source>
</evidence>
<reference evidence="12" key="1">
    <citation type="submission" date="2016-10" db="EMBL/GenBank/DDBJ databases">
        <authorList>
            <person name="Varghese N."/>
            <person name="Submissions S."/>
        </authorList>
    </citation>
    <scope>NUCLEOTIDE SEQUENCE [LARGE SCALE GENOMIC DNA]</scope>
    <source>
        <strain evidence="12">IBRC-M 10760</strain>
    </source>
</reference>
<evidence type="ECO:0000313" key="12">
    <source>
        <dbReference type="Proteomes" id="UP000199076"/>
    </source>
</evidence>
<keyword evidence="9" id="KW-1208">Phospholipid metabolism</keyword>
<evidence type="ECO:0000256" key="10">
    <source>
        <dbReference type="ARBA" id="ARBA00023317"/>
    </source>
</evidence>
<evidence type="ECO:0000256" key="9">
    <source>
        <dbReference type="ARBA" id="ARBA00023264"/>
    </source>
</evidence>
<evidence type="ECO:0000256" key="3">
    <source>
        <dbReference type="ARBA" id="ARBA00022793"/>
    </source>
</evidence>
<dbReference type="OrthoDB" id="50255at2157"/>
<dbReference type="NCBIfam" id="NF003683">
    <property type="entry name" value="PRK05305.2-3"/>
    <property type="match status" value="1"/>
</dbReference>
<gene>
    <name evidence="11" type="ORF">SAMN05216218_11732</name>
</gene>
<dbReference type="EMBL" id="FNBK01000017">
    <property type="protein sequence ID" value="SDG18059.1"/>
    <property type="molecule type" value="Genomic_DNA"/>
</dbReference>
<protein>
    <submittedName>
        <fullName evidence="11">Phosphatidylserine decarboxylase</fullName>
    </submittedName>
</protein>
<dbReference type="STRING" id="660518.SAMN05216218_11732"/>
<keyword evidence="5" id="KW-0472">Membrane</keyword>
<dbReference type="Proteomes" id="UP000199076">
    <property type="component" value="Unassembled WGS sequence"/>
</dbReference>
<proteinExistence type="predicted"/>
<dbReference type="PANTHER" id="PTHR35809">
    <property type="entry name" value="ARCHAETIDYLSERINE DECARBOXYLASE PROENZYME-RELATED"/>
    <property type="match status" value="1"/>
</dbReference>
<dbReference type="NCBIfam" id="NF038088">
    <property type="entry name" value="anchor_synt_D"/>
    <property type="match status" value="1"/>
</dbReference>
<dbReference type="RefSeq" id="WP_092694803.1">
    <property type="nucleotide sequence ID" value="NZ_FNBK01000017.1"/>
</dbReference>
<evidence type="ECO:0000256" key="6">
    <source>
        <dbReference type="ARBA" id="ARBA00023145"/>
    </source>
</evidence>
<organism evidence="11 12">
    <name type="scientific">Halorientalis regularis</name>
    <dbReference type="NCBI Taxonomy" id="660518"/>
    <lineage>
        <taxon>Archaea</taxon>
        <taxon>Methanobacteriati</taxon>
        <taxon>Methanobacteriota</taxon>
        <taxon>Stenosarchaea group</taxon>
        <taxon>Halobacteria</taxon>
        <taxon>Halobacteriales</taxon>
        <taxon>Haloarculaceae</taxon>
        <taxon>Halorientalis</taxon>
    </lineage>
</organism>
<dbReference type="AlphaFoldDB" id="A0A1G7S6F8"/>
<dbReference type="InterPro" id="IPR003817">
    <property type="entry name" value="PS_Dcarbxylase"/>
</dbReference>
<dbReference type="GO" id="GO:0008654">
    <property type="term" value="P:phospholipid biosynthetic process"/>
    <property type="evidence" value="ECO:0007669"/>
    <property type="project" value="UniProtKB-KW"/>
</dbReference>